<dbReference type="RefSeq" id="WP_343055912.1">
    <property type="nucleotide sequence ID" value="NZ_JACIDY010000010.1"/>
</dbReference>
<dbReference type="EMBL" id="JACIDY010000010">
    <property type="protein sequence ID" value="MBB3941543.1"/>
    <property type="molecule type" value="Genomic_DNA"/>
</dbReference>
<dbReference type="PANTHER" id="PTHR24171">
    <property type="entry name" value="ANKYRIN REPEAT DOMAIN-CONTAINING PROTEIN 39-RELATED"/>
    <property type="match status" value="1"/>
</dbReference>
<dbReference type="InterPro" id="IPR002110">
    <property type="entry name" value="Ankyrin_rpt"/>
</dbReference>
<protein>
    <submittedName>
        <fullName evidence="6">Ankyrin repeat protein</fullName>
    </submittedName>
</protein>
<proteinExistence type="predicted"/>
<keyword evidence="2 3" id="KW-0040">ANK repeat</keyword>
<feature type="chain" id="PRO_5030836769" evidence="5">
    <location>
        <begin position="34"/>
        <end position="212"/>
    </location>
</feature>
<accession>A0A7W6C128</accession>
<dbReference type="Pfam" id="PF00023">
    <property type="entry name" value="Ank"/>
    <property type="match status" value="1"/>
</dbReference>
<dbReference type="InterPro" id="IPR036770">
    <property type="entry name" value="Ankyrin_rpt-contain_sf"/>
</dbReference>
<dbReference type="PROSITE" id="PS50088">
    <property type="entry name" value="ANK_REPEAT"/>
    <property type="match status" value="3"/>
</dbReference>
<evidence type="ECO:0000313" key="7">
    <source>
        <dbReference type="Proteomes" id="UP000561459"/>
    </source>
</evidence>
<evidence type="ECO:0000313" key="6">
    <source>
        <dbReference type="EMBL" id="MBB3941543.1"/>
    </source>
</evidence>
<dbReference type="SMART" id="SM00248">
    <property type="entry name" value="ANK"/>
    <property type="match status" value="3"/>
</dbReference>
<keyword evidence="5" id="KW-0732">Signal</keyword>
<feature type="repeat" description="ANK" evidence="3">
    <location>
        <begin position="72"/>
        <end position="104"/>
    </location>
</feature>
<evidence type="ECO:0000256" key="1">
    <source>
        <dbReference type="ARBA" id="ARBA00022737"/>
    </source>
</evidence>
<feature type="repeat" description="ANK" evidence="3">
    <location>
        <begin position="105"/>
        <end position="137"/>
    </location>
</feature>
<feature type="repeat" description="ANK" evidence="3">
    <location>
        <begin position="138"/>
        <end position="170"/>
    </location>
</feature>
<organism evidence="6 7">
    <name type="scientific">Novosphingobium fluoreni</name>
    <dbReference type="NCBI Taxonomy" id="1391222"/>
    <lineage>
        <taxon>Bacteria</taxon>
        <taxon>Pseudomonadati</taxon>
        <taxon>Pseudomonadota</taxon>
        <taxon>Alphaproteobacteria</taxon>
        <taxon>Sphingomonadales</taxon>
        <taxon>Sphingomonadaceae</taxon>
        <taxon>Novosphingobium</taxon>
    </lineage>
</organism>
<dbReference type="SUPFAM" id="SSF48403">
    <property type="entry name" value="Ankyrin repeat"/>
    <property type="match status" value="1"/>
</dbReference>
<feature type="signal peptide" evidence="5">
    <location>
        <begin position="1"/>
        <end position="33"/>
    </location>
</feature>
<evidence type="ECO:0000256" key="5">
    <source>
        <dbReference type="SAM" id="SignalP"/>
    </source>
</evidence>
<dbReference type="PROSITE" id="PS50297">
    <property type="entry name" value="ANK_REP_REGION"/>
    <property type="match status" value="2"/>
</dbReference>
<gene>
    <name evidence="6" type="ORF">GGR39_003223</name>
</gene>
<dbReference type="Gene3D" id="1.25.40.20">
    <property type="entry name" value="Ankyrin repeat-containing domain"/>
    <property type="match status" value="1"/>
</dbReference>
<evidence type="ECO:0000256" key="2">
    <source>
        <dbReference type="ARBA" id="ARBA00023043"/>
    </source>
</evidence>
<dbReference type="AlphaFoldDB" id="A0A7W6C128"/>
<dbReference type="Pfam" id="PF12796">
    <property type="entry name" value="Ank_2"/>
    <property type="match status" value="1"/>
</dbReference>
<dbReference type="Proteomes" id="UP000561459">
    <property type="component" value="Unassembled WGS sequence"/>
</dbReference>
<evidence type="ECO:0000256" key="3">
    <source>
        <dbReference type="PROSITE-ProRule" id="PRU00023"/>
    </source>
</evidence>
<sequence>MAIFRGERAGSRLRTALLSMAMLGAVVAVPAQAQFSEGYKFLEAVKKKEGEKVESALSTPGSTIINTRDVTTGETALHIVTNRRDLTWLQFLLAKGANVNGRDGQGRSALQLATNLGWRDGVAMLLEARANTEVANDAGETPLIAAVHRHDVEMTKLLLRAGANPDRADNSGRSARDYAALEGANDPVLAAIKTDTKPGASRSSKPTYGPSL</sequence>
<comment type="caution">
    <text evidence="6">The sequence shown here is derived from an EMBL/GenBank/DDBJ whole genome shotgun (WGS) entry which is preliminary data.</text>
</comment>
<reference evidence="6 7" key="1">
    <citation type="submission" date="2020-08" db="EMBL/GenBank/DDBJ databases">
        <title>Genomic Encyclopedia of Type Strains, Phase IV (KMG-IV): sequencing the most valuable type-strain genomes for metagenomic binning, comparative biology and taxonomic classification.</title>
        <authorList>
            <person name="Goeker M."/>
        </authorList>
    </citation>
    <scope>NUCLEOTIDE SEQUENCE [LARGE SCALE GENOMIC DNA]</scope>
    <source>
        <strain evidence="6 7">DSM 27568</strain>
    </source>
</reference>
<name>A0A7W6C128_9SPHN</name>
<feature type="region of interest" description="Disordered" evidence="4">
    <location>
        <begin position="189"/>
        <end position="212"/>
    </location>
</feature>
<evidence type="ECO:0000256" key="4">
    <source>
        <dbReference type="SAM" id="MobiDB-lite"/>
    </source>
</evidence>
<keyword evidence="7" id="KW-1185">Reference proteome</keyword>
<keyword evidence="1" id="KW-0677">Repeat</keyword>